<dbReference type="InterPro" id="IPR006656">
    <property type="entry name" value="Mopterin_OxRdtase"/>
</dbReference>
<reference evidence="11" key="1">
    <citation type="submission" date="2018-05" db="EMBL/GenBank/DDBJ databases">
        <authorList>
            <person name="Lanie J.A."/>
            <person name="Ng W.-L."/>
            <person name="Kazmierczak K.M."/>
            <person name="Andrzejewski T.M."/>
            <person name="Davidsen T.M."/>
            <person name="Wayne K.J."/>
            <person name="Tettelin H."/>
            <person name="Glass J.I."/>
            <person name="Rusch D."/>
            <person name="Podicherti R."/>
            <person name="Tsui H.-C.T."/>
            <person name="Winkler M.E."/>
        </authorList>
    </citation>
    <scope>NUCLEOTIDE SEQUENCE</scope>
</reference>
<dbReference type="InterPro" id="IPR009010">
    <property type="entry name" value="Asp_de-COase-like_dom_sf"/>
</dbReference>
<dbReference type="SUPFAM" id="SSF50692">
    <property type="entry name" value="ADC-like"/>
    <property type="match status" value="1"/>
</dbReference>
<dbReference type="GO" id="GO:0030313">
    <property type="term" value="C:cell envelope"/>
    <property type="evidence" value="ECO:0007669"/>
    <property type="project" value="UniProtKB-SubCell"/>
</dbReference>
<dbReference type="Gene3D" id="3.30.2070.10">
    <property type="entry name" value="Formate dehydrogenase/DMSO reductase"/>
    <property type="match status" value="1"/>
</dbReference>
<dbReference type="PANTHER" id="PTHR43598">
    <property type="entry name" value="TUNGSTEN-CONTAINING FORMYLMETHANOFURAN DEHYDROGENASE 2 SUBUNIT B"/>
    <property type="match status" value="1"/>
</dbReference>
<evidence type="ECO:0000256" key="7">
    <source>
        <dbReference type="ARBA" id="ARBA00023004"/>
    </source>
</evidence>
<feature type="domain" description="4Fe-4S Mo/W bis-MGD-type" evidence="10">
    <location>
        <begin position="44"/>
        <end position="102"/>
    </location>
</feature>
<comment type="cofactor">
    <cofactor evidence="1">
        <name>[4Fe-4S] cluster</name>
        <dbReference type="ChEBI" id="CHEBI:49883"/>
    </cofactor>
</comment>
<dbReference type="InterPro" id="IPR006963">
    <property type="entry name" value="Mopterin_OxRdtase_4Fe-4S_dom"/>
</dbReference>
<evidence type="ECO:0000256" key="8">
    <source>
        <dbReference type="ARBA" id="ARBA00023014"/>
    </source>
</evidence>
<dbReference type="GO" id="GO:0043546">
    <property type="term" value="F:molybdopterin cofactor binding"/>
    <property type="evidence" value="ECO:0007669"/>
    <property type="project" value="InterPro"/>
</dbReference>
<comment type="similarity">
    <text evidence="3">Belongs to the prokaryotic molybdopterin-containing oxidoreductase family.</text>
</comment>
<evidence type="ECO:0000256" key="5">
    <source>
        <dbReference type="ARBA" id="ARBA00022723"/>
    </source>
</evidence>
<keyword evidence="8" id="KW-0411">Iron-sulfur</keyword>
<dbReference type="GO" id="GO:0051539">
    <property type="term" value="F:4 iron, 4 sulfur cluster binding"/>
    <property type="evidence" value="ECO:0007669"/>
    <property type="project" value="UniProtKB-KW"/>
</dbReference>
<accession>A0A381QP14</accession>
<dbReference type="InterPro" id="IPR006657">
    <property type="entry name" value="MoPterin_dinucl-bd_dom"/>
</dbReference>
<dbReference type="SUPFAM" id="SSF53706">
    <property type="entry name" value="Formate dehydrogenase/DMSO reductase, domains 1-3"/>
    <property type="match status" value="1"/>
</dbReference>
<evidence type="ECO:0000256" key="4">
    <source>
        <dbReference type="ARBA" id="ARBA00022485"/>
    </source>
</evidence>
<evidence type="ECO:0000313" key="11">
    <source>
        <dbReference type="EMBL" id="SUZ81082.1"/>
    </source>
</evidence>
<evidence type="ECO:0000256" key="1">
    <source>
        <dbReference type="ARBA" id="ARBA00001966"/>
    </source>
</evidence>
<dbReference type="Pfam" id="PF00384">
    <property type="entry name" value="Molybdopterin"/>
    <property type="match status" value="1"/>
</dbReference>
<name>A0A381QP14_9ZZZZ</name>
<dbReference type="PANTHER" id="PTHR43598:SF1">
    <property type="entry name" value="FORMATE DEHYDROGENASE-O MAJOR SUBUNIT"/>
    <property type="match status" value="1"/>
</dbReference>
<proteinExistence type="inferred from homology"/>
<dbReference type="GO" id="GO:0009061">
    <property type="term" value="P:anaerobic respiration"/>
    <property type="evidence" value="ECO:0007669"/>
    <property type="project" value="TreeGrafter"/>
</dbReference>
<evidence type="ECO:0000256" key="6">
    <source>
        <dbReference type="ARBA" id="ARBA00023002"/>
    </source>
</evidence>
<dbReference type="GO" id="GO:0009055">
    <property type="term" value="F:electron transfer activity"/>
    <property type="evidence" value="ECO:0007669"/>
    <property type="project" value="TreeGrafter"/>
</dbReference>
<sequence>MTIDDTAPPRKEGTGLSSYPPEETWDHVDALDAKAWPTRVRRAHRLVPTTCFNCEANCGLLAWVDKETGRISKFEGNPVHPASRGRNCAKGPATINQVEDPERILYPMKRVGDRGEGLWERISWEQALDEVGTRIGNAFREERHHEVMYHVGRMGDDTYMERVLHSWGIDGHNSHTNICSSGARVGYASWMGFDRPSADFANAKVIFLISSHLEAGHYFNPHAQRIIEGQANGATVICVDPRLSNTASKADHWFSAWPGTEAFLLLAIARLLILDGTWDAAFFERWVNWETFLREARPDLEPVFANVGPALLELYAEYTPEAAARICGIDEDRIRTVARIIGEGLGGFASHTWRASSAGNEGGWMVARCLQFLNVLTGSVGTVGGTNANGWNKFIPVTPIHPEPQGRWNELQWPIEYPLSHHEMSMLLPHFLKAGRGYIDTYFTRVYNPLWTNPDGFTWMEVLRDPDKVGCHVALTPTWNESAWFADYVLPMGIASERHDVSSFETHNGRWIGFRQPVLRRHRELDGETFERTHEANPGEVWEEQEFFIDLSWRIDPDGSLGIRSQFESLENPGTPLTLDEYYAMLFEGSVPGLPEAAAAEGLTPLEYMRRRGSFSLPGDQTQVYERHVPAADLEGAFRDEAGVWRRPGTAGSHKALEDIEGHMPFIGDGSPAVDIDGEARLGFPTPSRKLEFFSATIRDWGWPEYAMPTFIRSQVHWEDLDMSAGERILVPTFRIPTLIHTRSANSKWLNEISHRHPLWLHPTDAEQLGIEENGLVRITTRIGHFVIQAWRTEGIRPGVVAASHHMGRWRLEDDKARSWGAGKASIERDDDGRWRLRRDHGAEAYQSDDPDTDLIWWTDTGVHQNLTFPVQPDPVSGMHCWLQRVTVAPAEVGDAYGDVVVDTGASQRIFEEWLAKARPGPGPDGLRRPLWFARPVKPRATAYRYEG</sequence>
<dbReference type="Gene3D" id="3.40.50.740">
    <property type="match status" value="1"/>
</dbReference>
<gene>
    <name evidence="11" type="ORF">METZ01_LOCUS33936</name>
</gene>
<dbReference type="SMART" id="SM00926">
    <property type="entry name" value="Molybdop_Fe4S4"/>
    <property type="match status" value="1"/>
</dbReference>
<dbReference type="GO" id="GO:0016491">
    <property type="term" value="F:oxidoreductase activity"/>
    <property type="evidence" value="ECO:0007669"/>
    <property type="project" value="UniProtKB-KW"/>
</dbReference>
<protein>
    <recommendedName>
        <fullName evidence="10">4Fe-4S Mo/W bis-MGD-type domain-containing protein</fullName>
    </recommendedName>
</protein>
<evidence type="ECO:0000256" key="9">
    <source>
        <dbReference type="SAM" id="MobiDB-lite"/>
    </source>
</evidence>
<organism evidence="11">
    <name type="scientific">marine metagenome</name>
    <dbReference type="NCBI Taxonomy" id="408172"/>
    <lineage>
        <taxon>unclassified sequences</taxon>
        <taxon>metagenomes</taxon>
        <taxon>ecological metagenomes</taxon>
    </lineage>
</organism>
<evidence type="ECO:0000256" key="2">
    <source>
        <dbReference type="ARBA" id="ARBA00004196"/>
    </source>
</evidence>
<dbReference type="GO" id="GO:0030151">
    <property type="term" value="F:molybdenum ion binding"/>
    <property type="evidence" value="ECO:0007669"/>
    <property type="project" value="TreeGrafter"/>
</dbReference>
<dbReference type="PROSITE" id="PS51669">
    <property type="entry name" value="4FE4S_MOW_BIS_MGD"/>
    <property type="match status" value="1"/>
</dbReference>
<dbReference type="Gene3D" id="3.40.228.10">
    <property type="entry name" value="Dimethylsulfoxide Reductase, domain 2"/>
    <property type="match status" value="1"/>
</dbReference>
<dbReference type="AlphaFoldDB" id="A0A381QP14"/>
<feature type="region of interest" description="Disordered" evidence="9">
    <location>
        <begin position="1"/>
        <end position="22"/>
    </location>
</feature>
<keyword evidence="6" id="KW-0560">Oxidoreductase</keyword>
<evidence type="ECO:0000259" key="10">
    <source>
        <dbReference type="PROSITE" id="PS51669"/>
    </source>
</evidence>
<dbReference type="Pfam" id="PF01568">
    <property type="entry name" value="Molydop_binding"/>
    <property type="match status" value="1"/>
</dbReference>
<dbReference type="EMBL" id="UINC01001453">
    <property type="protein sequence ID" value="SUZ81082.1"/>
    <property type="molecule type" value="Genomic_DNA"/>
</dbReference>
<dbReference type="Gene3D" id="2.20.25.90">
    <property type="entry name" value="ADC-like domains"/>
    <property type="match status" value="1"/>
</dbReference>
<keyword evidence="4" id="KW-0004">4Fe-4S</keyword>
<evidence type="ECO:0000256" key="3">
    <source>
        <dbReference type="ARBA" id="ARBA00010312"/>
    </source>
</evidence>
<keyword evidence="7" id="KW-0408">Iron</keyword>
<keyword evidence="5" id="KW-0479">Metal-binding</keyword>
<dbReference type="Pfam" id="PF04879">
    <property type="entry name" value="Molybdop_Fe4S4"/>
    <property type="match status" value="1"/>
</dbReference>
<comment type="subcellular location">
    <subcellularLocation>
        <location evidence="2">Cell envelope</location>
    </subcellularLocation>
</comment>
<dbReference type="Gene3D" id="2.40.40.20">
    <property type="match status" value="1"/>
</dbReference>